<feature type="region of interest" description="Disordered" evidence="1">
    <location>
        <begin position="361"/>
        <end position="386"/>
    </location>
</feature>
<reference evidence="4" key="1">
    <citation type="submission" date="2024-06" db="UniProtKB">
        <authorList>
            <consortium name="RefSeq"/>
        </authorList>
    </citation>
    <scope>NUCLEOTIDE SEQUENCE [LARGE SCALE GENOMIC DNA]</scope>
</reference>
<dbReference type="InterPro" id="IPR016187">
    <property type="entry name" value="CTDL_fold"/>
</dbReference>
<dbReference type="Proteomes" id="UP000694844">
    <property type="component" value="Chromosome 1"/>
</dbReference>
<feature type="signal peptide" evidence="3">
    <location>
        <begin position="1"/>
        <end position="26"/>
    </location>
</feature>
<keyword evidence="4" id="KW-1185">Reference proteome</keyword>
<keyword evidence="2" id="KW-1133">Transmembrane helix</keyword>
<name>A0A8B8DJ45_CRAVI</name>
<organism evidence="4 5">
    <name type="scientific">Crassostrea virginica</name>
    <name type="common">Eastern oyster</name>
    <dbReference type="NCBI Taxonomy" id="6565"/>
    <lineage>
        <taxon>Eukaryota</taxon>
        <taxon>Metazoa</taxon>
        <taxon>Spiralia</taxon>
        <taxon>Lophotrochozoa</taxon>
        <taxon>Mollusca</taxon>
        <taxon>Bivalvia</taxon>
        <taxon>Autobranchia</taxon>
        <taxon>Pteriomorphia</taxon>
        <taxon>Ostreida</taxon>
        <taxon>Ostreoidea</taxon>
        <taxon>Ostreidae</taxon>
        <taxon>Crassostrea</taxon>
    </lineage>
</organism>
<evidence type="ECO:0000256" key="2">
    <source>
        <dbReference type="SAM" id="Phobius"/>
    </source>
</evidence>
<evidence type="ECO:0000313" key="4">
    <source>
        <dbReference type="Proteomes" id="UP000694844"/>
    </source>
</evidence>
<keyword evidence="3" id="KW-0732">Signal</keyword>
<dbReference type="OrthoDB" id="10527059at2759"/>
<dbReference type="SUPFAM" id="SSF56436">
    <property type="entry name" value="C-type lectin-like"/>
    <property type="match status" value="1"/>
</dbReference>
<evidence type="ECO:0000256" key="1">
    <source>
        <dbReference type="SAM" id="MobiDB-lite"/>
    </source>
</evidence>
<sequence length="474" mass="53303">MLTAMGWCSCVIVWLLLSVMKMSSSATVTVKKEKLNWTEANEDCQLINVSQLRSVYNSLTSELNVGEGYWIKDSVEKISVVIKGCLTEISIRKSITISTNMLSDCFKHCDGKTIGIKGRNCSCLSEPQSYQYDSRCNVLCLWENSQCKTSEAFSVFQQDEKQLGGKQIEECILLTRDPYIESCTEKFRYICQDEDGNLQEKLDESTWLEAFSKCSKNNTTLANFPLQSPKYSKFTTGNNRFWIGIRQYFNPETLKQQQSRCPGALYFAANNVDPRSFLCNEEKAYICMNDERENGKANAEFPQLMKFKTSENDSGSSNIAGIVVGVLATIAITLLFIICLFKRRQRKAGSAYQSPVVVYNSESGSAESTKHTPIKPARRSKKSHPESLVAGTAYENIVLSLEDPSTISRVVSSGSTVQSQAEKKDDNYDVMGAGDTNDNRSQNVYGFNAPEGEYDVMNRGNRRVDEQNNFYDHM</sequence>
<dbReference type="GeneID" id="111127057"/>
<dbReference type="RefSeq" id="XP_022328162.1">
    <property type="nucleotide sequence ID" value="XM_022472454.1"/>
</dbReference>
<evidence type="ECO:0000313" key="5">
    <source>
        <dbReference type="RefSeq" id="XP_022328162.1"/>
    </source>
</evidence>
<accession>A0A8B8DJ45</accession>
<reference evidence="5" key="2">
    <citation type="submission" date="2025-08" db="UniProtKB">
        <authorList>
            <consortium name="RefSeq"/>
        </authorList>
    </citation>
    <scope>IDENTIFICATION</scope>
    <source>
        <tissue evidence="5">Whole sample</tissue>
    </source>
</reference>
<evidence type="ECO:0000256" key="3">
    <source>
        <dbReference type="SAM" id="SignalP"/>
    </source>
</evidence>
<dbReference type="AlphaFoldDB" id="A0A8B8DJ45"/>
<keyword evidence="2" id="KW-0472">Membrane</keyword>
<dbReference type="KEGG" id="cvn:111127057"/>
<gene>
    <name evidence="5" type="primary">LOC111127057</name>
</gene>
<feature type="transmembrane region" description="Helical" evidence="2">
    <location>
        <begin position="319"/>
        <end position="341"/>
    </location>
</feature>
<proteinExistence type="predicted"/>
<keyword evidence="2" id="KW-0812">Transmembrane</keyword>
<dbReference type="CDD" id="cd12087">
    <property type="entry name" value="TM_EGFR-like"/>
    <property type="match status" value="1"/>
</dbReference>
<feature type="region of interest" description="Disordered" evidence="1">
    <location>
        <begin position="412"/>
        <end position="443"/>
    </location>
</feature>
<protein>
    <submittedName>
        <fullName evidence="5">Uncharacterized protein LOC111127057 isoform X1</fullName>
    </submittedName>
</protein>
<feature type="compositionally biased region" description="Basic residues" evidence="1">
    <location>
        <begin position="372"/>
        <end position="382"/>
    </location>
</feature>
<feature type="chain" id="PRO_5034074606" evidence="3">
    <location>
        <begin position="27"/>
        <end position="474"/>
    </location>
</feature>